<evidence type="ECO:0000313" key="1">
    <source>
        <dbReference type="EMBL" id="KAI8038773.1"/>
    </source>
</evidence>
<sequence length="144" mass="16128">MLTSAREWKLKGRQRLPGVFWMFWMWLPGLLLLFLPGQMMLGDAASVTWGHVNKYASLLHTEDVYLRQGIPGTPHNLVYGSQQNASDNYRITGIHVEDLNGGAEAVVTAGGIGHQFVVLRCQRIEEVEKPQLAHLEVSIYGVDI</sequence>
<dbReference type="AlphaFoldDB" id="A0A9P9YL63"/>
<protein>
    <submittedName>
        <fullName evidence="1">Uncharacterized protein</fullName>
    </submittedName>
</protein>
<comment type="caution">
    <text evidence="1">The sequence shown here is derived from an EMBL/GenBank/DDBJ whole genome shotgun (WGS) entry which is preliminary data.</text>
</comment>
<name>A0A9P9YL63_9MUSC</name>
<dbReference type="Proteomes" id="UP001059596">
    <property type="component" value="Unassembled WGS sequence"/>
</dbReference>
<reference evidence="1" key="1">
    <citation type="journal article" date="2023" name="Genome Biol. Evol.">
        <title>Long-read-based Genome Assembly of Drosophila gunungcola Reveals Fewer Chemosensory Genes in Flower-breeding Species.</title>
        <authorList>
            <person name="Negi A."/>
            <person name="Liao B.Y."/>
            <person name="Yeh S.D."/>
        </authorList>
    </citation>
    <scope>NUCLEOTIDE SEQUENCE</scope>
    <source>
        <strain evidence="1">Sukarami</strain>
    </source>
</reference>
<proteinExistence type="predicted"/>
<dbReference type="EMBL" id="JAMKOV010000007">
    <property type="protein sequence ID" value="KAI8038773.1"/>
    <property type="molecule type" value="Genomic_DNA"/>
</dbReference>
<dbReference type="Pfam" id="PF15868">
    <property type="entry name" value="MBF2"/>
    <property type="match status" value="1"/>
</dbReference>
<gene>
    <name evidence="1" type="ORF">M5D96_008681</name>
</gene>
<evidence type="ECO:0000313" key="2">
    <source>
        <dbReference type="Proteomes" id="UP001059596"/>
    </source>
</evidence>
<keyword evidence="2" id="KW-1185">Reference proteome</keyword>
<organism evidence="1 2">
    <name type="scientific">Drosophila gunungcola</name>
    <name type="common">fruit fly</name>
    <dbReference type="NCBI Taxonomy" id="103775"/>
    <lineage>
        <taxon>Eukaryota</taxon>
        <taxon>Metazoa</taxon>
        <taxon>Ecdysozoa</taxon>
        <taxon>Arthropoda</taxon>
        <taxon>Hexapoda</taxon>
        <taxon>Insecta</taxon>
        <taxon>Pterygota</taxon>
        <taxon>Neoptera</taxon>
        <taxon>Endopterygota</taxon>
        <taxon>Diptera</taxon>
        <taxon>Brachycera</taxon>
        <taxon>Muscomorpha</taxon>
        <taxon>Ephydroidea</taxon>
        <taxon>Drosophilidae</taxon>
        <taxon>Drosophila</taxon>
        <taxon>Sophophora</taxon>
    </lineage>
</organism>
<dbReference type="InterPro" id="IPR031734">
    <property type="entry name" value="MBF2"/>
</dbReference>
<accession>A0A9P9YL63</accession>